<dbReference type="Gene3D" id="1.20.140.10">
    <property type="entry name" value="Butyryl-CoA Dehydrogenase, subunit A, domain 3"/>
    <property type="match status" value="1"/>
</dbReference>
<gene>
    <name evidence="4" type="ORF">Airi02_097580</name>
</gene>
<accession>A0A9W6SBJ2</accession>
<organism evidence="4 5">
    <name type="scientific">Actinoallomurus iriomotensis</name>
    <dbReference type="NCBI Taxonomy" id="478107"/>
    <lineage>
        <taxon>Bacteria</taxon>
        <taxon>Bacillati</taxon>
        <taxon>Actinomycetota</taxon>
        <taxon>Actinomycetes</taxon>
        <taxon>Streptosporangiales</taxon>
        <taxon>Thermomonosporaceae</taxon>
        <taxon>Actinoallomurus</taxon>
    </lineage>
</organism>
<dbReference type="InterPro" id="IPR046373">
    <property type="entry name" value="Acyl-CoA_Oxase/DH_mid-dom_sf"/>
</dbReference>
<dbReference type="GO" id="GO:0050660">
    <property type="term" value="F:flavin adenine dinucleotide binding"/>
    <property type="evidence" value="ECO:0007669"/>
    <property type="project" value="InterPro"/>
</dbReference>
<reference evidence="4" key="1">
    <citation type="submission" date="2023-03" db="EMBL/GenBank/DDBJ databases">
        <title>Actinoallomurus iriomotensis NBRC 103684.</title>
        <authorList>
            <person name="Ichikawa N."/>
            <person name="Sato H."/>
            <person name="Tonouchi N."/>
        </authorList>
    </citation>
    <scope>NUCLEOTIDE SEQUENCE</scope>
    <source>
        <strain evidence="4">NBRC 103684</strain>
    </source>
</reference>
<feature type="domain" description="Acyl-CoA dehydrogenase C-terminal" evidence="3">
    <location>
        <begin position="237"/>
        <end position="368"/>
    </location>
</feature>
<protein>
    <submittedName>
        <fullName evidence="4">Acyl-CoA dehydrogenase</fullName>
    </submittedName>
</protein>
<dbReference type="PANTHER" id="PTHR43884:SF12">
    <property type="entry name" value="ISOVALERYL-COA DEHYDROGENASE, MITOCHONDRIAL-RELATED"/>
    <property type="match status" value="1"/>
</dbReference>
<dbReference type="Proteomes" id="UP001165074">
    <property type="component" value="Unassembled WGS sequence"/>
</dbReference>
<dbReference type="SUPFAM" id="SSF47203">
    <property type="entry name" value="Acyl-CoA dehydrogenase C-terminal domain-like"/>
    <property type="match status" value="1"/>
</dbReference>
<dbReference type="Gene3D" id="1.10.540.10">
    <property type="entry name" value="Acyl-CoA dehydrogenase/oxidase, N-terminal domain"/>
    <property type="match status" value="1"/>
</dbReference>
<keyword evidence="1" id="KW-0560">Oxidoreductase</keyword>
<evidence type="ECO:0000256" key="1">
    <source>
        <dbReference type="ARBA" id="ARBA00023002"/>
    </source>
</evidence>
<proteinExistence type="predicted"/>
<dbReference type="InterPro" id="IPR013786">
    <property type="entry name" value="AcylCoA_DH/ox_N"/>
</dbReference>
<dbReference type="Pfam" id="PF02771">
    <property type="entry name" value="Acyl-CoA_dh_N"/>
    <property type="match status" value="1"/>
</dbReference>
<feature type="domain" description="Acyl-CoA dehydrogenase/oxidase N-terminal" evidence="2">
    <location>
        <begin position="6"/>
        <end position="104"/>
    </location>
</feature>
<dbReference type="GO" id="GO:0008470">
    <property type="term" value="F:3-methylbutanoyl-CoA dehydrogenase activity"/>
    <property type="evidence" value="ECO:0007669"/>
    <property type="project" value="TreeGrafter"/>
</dbReference>
<keyword evidence="5" id="KW-1185">Reference proteome</keyword>
<dbReference type="InterPro" id="IPR037069">
    <property type="entry name" value="AcylCoA_DH/ox_N_sf"/>
</dbReference>
<evidence type="ECO:0000259" key="2">
    <source>
        <dbReference type="Pfam" id="PF02771"/>
    </source>
</evidence>
<dbReference type="SUPFAM" id="SSF56645">
    <property type="entry name" value="Acyl-CoA dehydrogenase NM domain-like"/>
    <property type="match status" value="1"/>
</dbReference>
<dbReference type="Gene3D" id="2.40.110.10">
    <property type="entry name" value="Butyryl-CoA Dehydrogenase, subunit A, domain 2"/>
    <property type="match status" value="1"/>
</dbReference>
<dbReference type="Pfam" id="PF08028">
    <property type="entry name" value="Acyl-CoA_dh_2"/>
    <property type="match status" value="1"/>
</dbReference>
<dbReference type="InterPro" id="IPR009100">
    <property type="entry name" value="AcylCoA_DH/oxidase_NM_dom_sf"/>
</dbReference>
<name>A0A9W6SBJ2_9ACTN</name>
<dbReference type="AlphaFoldDB" id="A0A9W6SBJ2"/>
<comment type="caution">
    <text evidence="4">The sequence shown here is derived from an EMBL/GenBank/DDBJ whole genome shotgun (WGS) entry which is preliminary data.</text>
</comment>
<dbReference type="PIRSF" id="PIRSF016578">
    <property type="entry name" value="HsaA"/>
    <property type="match status" value="1"/>
</dbReference>
<evidence type="ECO:0000259" key="3">
    <source>
        <dbReference type="Pfam" id="PF08028"/>
    </source>
</evidence>
<dbReference type="RefSeq" id="WP_285583687.1">
    <property type="nucleotide sequence ID" value="NZ_BSTK01000022.1"/>
</dbReference>
<dbReference type="GO" id="GO:0006552">
    <property type="term" value="P:L-leucine catabolic process"/>
    <property type="evidence" value="ECO:0007669"/>
    <property type="project" value="TreeGrafter"/>
</dbReference>
<dbReference type="PANTHER" id="PTHR43884">
    <property type="entry name" value="ACYL-COA DEHYDROGENASE"/>
    <property type="match status" value="1"/>
</dbReference>
<evidence type="ECO:0000313" key="5">
    <source>
        <dbReference type="Proteomes" id="UP001165074"/>
    </source>
</evidence>
<dbReference type="EMBL" id="BSTK01000022">
    <property type="protein sequence ID" value="GLY91830.1"/>
    <property type="molecule type" value="Genomic_DNA"/>
</dbReference>
<evidence type="ECO:0000313" key="4">
    <source>
        <dbReference type="EMBL" id="GLY91830.1"/>
    </source>
</evidence>
<dbReference type="InterPro" id="IPR036250">
    <property type="entry name" value="AcylCo_DH-like_C"/>
</dbReference>
<dbReference type="InterPro" id="IPR013107">
    <property type="entry name" value="Acyl-CoA_DH_C"/>
</dbReference>
<sequence length="390" mass="42800">MSVIDEIRRLADQWRGGEEEAAENRRLSDTTWKHLHELGILRGLQPARWGGGELDLAEHLTNVYEVARLAPSAGWVAGVVSSHPWQIALMADQAQQDFWSADAAKTTSSSYAPTGKAEVVDGGYRLSGRWSFSSGCDLCDGVILGANAGFVQAGDAKVPNFGSFLLTRDQYRIEDNWFTAGMRGTGSKDIVVDDAFVPGHRVLLSLKYEYNPDTPAPGQELNDGWLYKVPWAVMFNLVLVAPMLGAARGFLDAWTGETTRRRLNWGGMVRDDPLTQLHLAEAEYAHEAAVMKMYDAVATITEAAKAGEFLAKPERARLRWNITRGCQEAGAAINHLYRISSGRTAYVDHPLHRLFQDVTTELGHAFLSSEAIGQYYGAGKLGASAPEVML</sequence>